<comment type="caution">
    <text evidence="1">The sequence shown here is derived from an EMBL/GenBank/DDBJ whole genome shotgun (WGS) entry which is preliminary data.</text>
</comment>
<name>A0ABQ0J8A0_9VIBR</name>
<sequence length="40" mass="4280">MSKSLSVLLIEHQRNIANRNLAETAFIEVVAGLNLNVSGG</sequence>
<evidence type="ECO:0000313" key="2">
    <source>
        <dbReference type="Proteomes" id="UP000029223"/>
    </source>
</evidence>
<organism evidence="1 2">
    <name type="scientific">Vibrio variabilis</name>
    <dbReference type="NCBI Taxonomy" id="990271"/>
    <lineage>
        <taxon>Bacteria</taxon>
        <taxon>Pseudomonadati</taxon>
        <taxon>Pseudomonadota</taxon>
        <taxon>Gammaproteobacteria</taxon>
        <taxon>Vibrionales</taxon>
        <taxon>Vibrionaceae</taxon>
        <taxon>Vibrio</taxon>
    </lineage>
</organism>
<gene>
    <name evidence="1" type="ORF">JCM19239_5818</name>
</gene>
<dbReference type="EMBL" id="BBMS01000007">
    <property type="protein sequence ID" value="GAL24991.1"/>
    <property type="molecule type" value="Genomic_DNA"/>
</dbReference>
<reference evidence="2" key="1">
    <citation type="submission" date="2014-09" db="EMBL/GenBank/DDBJ databases">
        <title>Vibrio variabilis JCM 19239. (C206) whole genome shotgun sequence.</title>
        <authorList>
            <person name="Sawabe T."/>
            <person name="Meirelles P."/>
            <person name="Nakanishi M."/>
            <person name="Sayaka M."/>
            <person name="Hattori M."/>
            <person name="Ohkuma M."/>
        </authorList>
    </citation>
    <scope>NUCLEOTIDE SEQUENCE [LARGE SCALE GENOMIC DNA]</scope>
    <source>
        <strain evidence="2">JCM 19239</strain>
    </source>
</reference>
<dbReference type="Proteomes" id="UP000029223">
    <property type="component" value="Unassembled WGS sequence"/>
</dbReference>
<accession>A0ABQ0J8A0</accession>
<protein>
    <submittedName>
        <fullName evidence="1">Uncharacterized protein</fullName>
    </submittedName>
</protein>
<proteinExistence type="predicted"/>
<evidence type="ECO:0000313" key="1">
    <source>
        <dbReference type="EMBL" id="GAL24991.1"/>
    </source>
</evidence>
<keyword evidence="2" id="KW-1185">Reference proteome</keyword>